<comment type="function">
    <text evidence="1 11">Catalyzes the methylthiolation of N6-threonylcarbamoyladenosine (t(6)A), leading to the formation of 2-methylthio-N6-threonylcarbamoyladenosine (ms(2)t(6)A) at position 37 in tRNAs that read codons beginning with adenine.</text>
</comment>
<dbReference type="Gene3D" id="3.40.50.12160">
    <property type="entry name" value="Methylthiotransferase, N-terminal domain"/>
    <property type="match status" value="1"/>
</dbReference>
<evidence type="ECO:0000256" key="7">
    <source>
        <dbReference type="ARBA" id="ARBA00022723"/>
    </source>
</evidence>
<name>A0A7G9Z6M6_9EURY</name>
<protein>
    <recommendedName>
        <fullName evidence="11">tRNA-t(6)A37 methylthiotransferase</fullName>
        <ecNumber evidence="11">2.8.4.5</ecNumber>
    </recommendedName>
</protein>
<keyword evidence="6 11" id="KW-0819">tRNA processing</keyword>
<keyword evidence="4 11" id="KW-0808">Transferase</keyword>
<keyword evidence="9 11" id="KW-0411">Iron-sulfur</keyword>
<dbReference type="InterPro" id="IPR058240">
    <property type="entry name" value="rSAM_sf"/>
</dbReference>
<dbReference type="GO" id="GO:0035598">
    <property type="term" value="F:tRNA (N(6)-L-threonylcarbamoyladenosine(37)-C(2))-methylthiotransferase activity"/>
    <property type="evidence" value="ECO:0007669"/>
    <property type="project" value="UniProtKB-UniRule"/>
</dbReference>
<evidence type="ECO:0000256" key="10">
    <source>
        <dbReference type="ARBA" id="ARBA00051661"/>
    </source>
</evidence>
<comment type="catalytic activity">
    <reaction evidence="10 11">
        <text>N(6)-L-threonylcarbamoyladenosine(37) in tRNA + (sulfur carrier)-SH + AH2 + 2 S-adenosyl-L-methionine = 2-methylsulfanyl-N(6)-L-threonylcarbamoyladenosine(37) in tRNA + (sulfur carrier)-H + 5'-deoxyadenosine + L-methionine + A + S-adenosyl-L-homocysteine + 2 H(+)</text>
        <dbReference type="Rhea" id="RHEA:37075"/>
        <dbReference type="Rhea" id="RHEA-COMP:10163"/>
        <dbReference type="Rhea" id="RHEA-COMP:11092"/>
        <dbReference type="Rhea" id="RHEA-COMP:14737"/>
        <dbReference type="Rhea" id="RHEA-COMP:14739"/>
        <dbReference type="ChEBI" id="CHEBI:13193"/>
        <dbReference type="ChEBI" id="CHEBI:15378"/>
        <dbReference type="ChEBI" id="CHEBI:17319"/>
        <dbReference type="ChEBI" id="CHEBI:17499"/>
        <dbReference type="ChEBI" id="CHEBI:29917"/>
        <dbReference type="ChEBI" id="CHEBI:57844"/>
        <dbReference type="ChEBI" id="CHEBI:57856"/>
        <dbReference type="ChEBI" id="CHEBI:59789"/>
        <dbReference type="ChEBI" id="CHEBI:64428"/>
        <dbReference type="ChEBI" id="CHEBI:74418"/>
        <dbReference type="ChEBI" id="CHEBI:74420"/>
        <dbReference type="EC" id="2.8.4.5"/>
    </reaction>
</comment>
<evidence type="ECO:0000256" key="8">
    <source>
        <dbReference type="ARBA" id="ARBA00023004"/>
    </source>
</evidence>
<dbReference type="Pfam" id="PF04055">
    <property type="entry name" value="Radical_SAM"/>
    <property type="match status" value="1"/>
</dbReference>
<sequence length="444" mass="49782">MPYYLYSLIVIYYLMNLTELSEGTAKVFIDTFGCTANTGDTMEMRAILRHAGHEIVEESEADIVIVNTCTVTKRTELNVIKRLNELKERGKSVVVAGCMAAAQPELVKSILGDDVAMVTPRDIQASEKRRLEFDGVIAVITIAQGCIGKCTYCIVKQARGKLKSYKPEKICEAVKSAVESGANEIRITSQDSSAYGWGSSDIKLPALLEQITSVEGDFRIRVGMMNPFTLMPILDELLEAFNTEKIFKFFHVPVQSGSDRVLREMRRNYKAADFVEIVTNIRARFRQSTISTDFIIGFPTETEEDFFASLNLMEEIKPEKVNITRFSPRPGTEASKLTDLLEREKKRRSRIFSTGYHNIVFAKNKELEGAELPVLVTETGKKGGVIARDSAYRAIVLKDDLPLGASYKVRVKEAKSTYLVADILHHSFRTSPSVHAAHHPRRSH</sequence>
<evidence type="ECO:0000256" key="1">
    <source>
        <dbReference type="ARBA" id="ARBA00002399"/>
    </source>
</evidence>
<dbReference type="FunFam" id="3.80.30.20:FF:000002">
    <property type="entry name" value="threonylcarbamoyladenosine tRNA methylthiotransferase isoform X2"/>
    <property type="match status" value="1"/>
</dbReference>
<comment type="cofactor">
    <cofactor evidence="11">
        <name>[4Fe-4S] cluster</name>
        <dbReference type="ChEBI" id="CHEBI:49883"/>
    </cofactor>
    <text evidence="11">Binds 1 or 2 [4Fe-4S] cluster. One cluster is coordinated with 3 cysteines and an exchangeable S-adenosyl-L-methionine.</text>
</comment>
<dbReference type="InterPro" id="IPR006466">
    <property type="entry name" value="MiaB-like_arc_euk"/>
</dbReference>
<dbReference type="CDD" id="cd01335">
    <property type="entry name" value="Radical_SAM"/>
    <property type="match status" value="1"/>
</dbReference>
<dbReference type="SUPFAM" id="SSF102114">
    <property type="entry name" value="Radical SAM enzymes"/>
    <property type="match status" value="1"/>
</dbReference>
<feature type="domain" description="MTTase N-terminal" evidence="13">
    <location>
        <begin position="25"/>
        <end position="128"/>
    </location>
</feature>
<feature type="domain" description="Radical SAM core" evidence="14">
    <location>
        <begin position="132"/>
        <end position="363"/>
    </location>
</feature>
<evidence type="ECO:0000256" key="3">
    <source>
        <dbReference type="ARBA" id="ARBA00022485"/>
    </source>
</evidence>
<dbReference type="InterPro" id="IPR005839">
    <property type="entry name" value="Methylthiotransferase"/>
</dbReference>
<dbReference type="NCBIfam" id="TIGR01578">
    <property type="entry name" value="MiaB-like-B"/>
    <property type="match status" value="1"/>
</dbReference>
<evidence type="ECO:0000256" key="2">
    <source>
        <dbReference type="ARBA" id="ARBA00008616"/>
    </source>
</evidence>
<feature type="domain" description="TRAM" evidence="12">
    <location>
        <begin position="365"/>
        <end position="425"/>
    </location>
</feature>
<organism evidence="15">
    <name type="scientific">Candidatus Methanophaga sp. ANME-1 ERB7</name>
    <dbReference type="NCBI Taxonomy" id="2759913"/>
    <lineage>
        <taxon>Archaea</taxon>
        <taxon>Methanobacteriati</taxon>
        <taxon>Methanobacteriota</taxon>
        <taxon>Stenosarchaea group</taxon>
        <taxon>Methanomicrobia</taxon>
        <taxon>Candidatus Methanophagales</taxon>
        <taxon>Candidatus Methanophagaceae</taxon>
        <taxon>Candidatus Methanophaga</taxon>
    </lineage>
</organism>
<dbReference type="Gene3D" id="3.80.30.20">
    <property type="entry name" value="tm_1862 like domain"/>
    <property type="match status" value="1"/>
</dbReference>
<evidence type="ECO:0000259" key="13">
    <source>
        <dbReference type="PROSITE" id="PS51449"/>
    </source>
</evidence>
<gene>
    <name evidence="15" type="primary">miaB</name>
    <name evidence="15" type="ORF">JGNPCJAK_00013</name>
</gene>
<reference evidence="15" key="1">
    <citation type="submission" date="2020-06" db="EMBL/GenBank/DDBJ databases">
        <title>Unique genomic features of the anaerobic methanotrophic archaea.</title>
        <authorList>
            <person name="Chadwick G.L."/>
            <person name="Skennerton C.T."/>
            <person name="Laso-Perez R."/>
            <person name="Leu A.O."/>
            <person name="Speth D.R."/>
            <person name="Yu H."/>
            <person name="Morgan-Lang C."/>
            <person name="Hatzenpichler R."/>
            <person name="Goudeau D."/>
            <person name="Malmstrom R."/>
            <person name="Brazelton W.J."/>
            <person name="Woyke T."/>
            <person name="Hallam S.J."/>
            <person name="Tyson G.W."/>
            <person name="Wegener G."/>
            <person name="Boetius A."/>
            <person name="Orphan V."/>
        </authorList>
    </citation>
    <scope>NUCLEOTIDE SEQUENCE</scope>
</reference>
<evidence type="ECO:0000256" key="6">
    <source>
        <dbReference type="ARBA" id="ARBA00022694"/>
    </source>
</evidence>
<dbReference type="Pfam" id="PF00919">
    <property type="entry name" value="UPF0004"/>
    <property type="match status" value="1"/>
</dbReference>
<evidence type="ECO:0000256" key="4">
    <source>
        <dbReference type="ARBA" id="ARBA00022679"/>
    </source>
</evidence>
<evidence type="ECO:0000256" key="5">
    <source>
        <dbReference type="ARBA" id="ARBA00022691"/>
    </source>
</evidence>
<dbReference type="Pfam" id="PF01938">
    <property type="entry name" value="TRAM"/>
    <property type="match status" value="1"/>
</dbReference>
<dbReference type="SMART" id="SM00729">
    <property type="entry name" value="Elp3"/>
    <property type="match status" value="1"/>
</dbReference>
<dbReference type="AlphaFoldDB" id="A0A7G9Z6M6"/>
<dbReference type="InterPro" id="IPR006638">
    <property type="entry name" value="Elp3/MiaA/NifB-like_rSAM"/>
</dbReference>
<dbReference type="PROSITE" id="PS50926">
    <property type="entry name" value="TRAM"/>
    <property type="match status" value="1"/>
</dbReference>
<accession>A0A7G9Z6M6</accession>
<dbReference type="GO" id="GO:0046872">
    <property type="term" value="F:metal ion binding"/>
    <property type="evidence" value="ECO:0007669"/>
    <property type="project" value="UniProtKB-UniRule"/>
</dbReference>
<dbReference type="EC" id="2.8.4.5" evidence="11"/>
<keyword evidence="5 11" id="KW-0949">S-adenosyl-L-methionine</keyword>
<evidence type="ECO:0000256" key="11">
    <source>
        <dbReference type="RuleBase" id="RU368081"/>
    </source>
</evidence>
<evidence type="ECO:0000256" key="9">
    <source>
        <dbReference type="ARBA" id="ARBA00023014"/>
    </source>
</evidence>
<dbReference type="PROSITE" id="PS51449">
    <property type="entry name" value="MTTASE_N"/>
    <property type="match status" value="1"/>
</dbReference>
<keyword evidence="8 11" id="KW-0408">Iron</keyword>
<dbReference type="GO" id="GO:0051539">
    <property type="term" value="F:4 iron, 4 sulfur cluster binding"/>
    <property type="evidence" value="ECO:0007669"/>
    <property type="project" value="UniProtKB-UniRule"/>
</dbReference>
<keyword evidence="3 11" id="KW-0004">4Fe-4S</keyword>
<evidence type="ECO:0000259" key="14">
    <source>
        <dbReference type="PROSITE" id="PS51918"/>
    </source>
</evidence>
<dbReference type="InterPro" id="IPR013848">
    <property type="entry name" value="Methylthiotransferase_N"/>
</dbReference>
<proteinExistence type="inferred from homology"/>
<dbReference type="SFLD" id="SFLDS00029">
    <property type="entry name" value="Radical_SAM"/>
    <property type="match status" value="1"/>
</dbReference>
<comment type="similarity">
    <text evidence="2 11">Belongs to the methylthiotransferase family. CDKAL1 subfamily.</text>
</comment>
<dbReference type="InterPro" id="IPR007197">
    <property type="entry name" value="rSAM"/>
</dbReference>
<dbReference type="InterPro" id="IPR020612">
    <property type="entry name" value="Methylthiotransferase_CS"/>
</dbReference>
<dbReference type="PROSITE" id="PS01278">
    <property type="entry name" value="MTTASE_RADICAL"/>
    <property type="match status" value="1"/>
</dbReference>
<keyword evidence="7 11" id="KW-0479">Metal-binding</keyword>
<dbReference type="InterPro" id="IPR002792">
    <property type="entry name" value="TRAM_dom"/>
</dbReference>
<dbReference type="PANTHER" id="PTHR11918">
    <property type="entry name" value="RADICAL SAM PROTEINS"/>
    <property type="match status" value="1"/>
</dbReference>
<evidence type="ECO:0000259" key="12">
    <source>
        <dbReference type="PROSITE" id="PS50926"/>
    </source>
</evidence>
<dbReference type="PROSITE" id="PS51918">
    <property type="entry name" value="RADICAL_SAM"/>
    <property type="match status" value="1"/>
</dbReference>
<dbReference type="PANTHER" id="PTHR11918:SF45">
    <property type="entry name" value="THREONYLCARBAMOYLADENOSINE TRNA METHYLTHIOTRANSFERASE"/>
    <property type="match status" value="1"/>
</dbReference>
<dbReference type="NCBIfam" id="TIGR00089">
    <property type="entry name" value="MiaB/RimO family radical SAM methylthiotransferase"/>
    <property type="match status" value="1"/>
</dbReference>
<dbReference type="InterPro" id="IPR038135">
    <property type="entry name" value="Methylthiotransferase_N_sf"/>
</dbReference>
<dbReference type="EMBL" id="MT631633">
    <property type="protein sequence ID" value="QNO55910.1"/>
    <property type="molecule type" value="Genomic_DNA"/>
</dbReference>
<evidence type="ECO:0000313" key="15">
    <source>
        <dbReference type="EMBL" id="QNO55910.1"/>
    </source>
</evidence>
<dbReference type="SFLD" id="SFLDG01082">
    <property type="entry name" value="B12-binding_domain_containing"/>
    <property type="match status" value="1"/>
</dbReference>
<dbReference type="InterPro" id="IPR023404">
    <property type="entry name" value="rSAM_horseshoe"/>
</dbReference>